<accession>A0A1T5IWL5</accession>
<keyword evidence="1" id="KW-0175">Coiled coil</keyword>
<evidence type="ECO:0000313" key="4">
    <source>
        <dbReference type="EMBL" id="SKC43579.1"/>
    </source>
</evidence>
<protein>
    <recommendedName>
        <fullName evidence="6">Large exoprotein</fullName>
    </recommendedName>
</protein>
<sequence length="320" mass="33408">MVLAIAAALWVIYLMPTWVRRNEYMATERNAVRLQQTLRILAETSETPEEVRVEATAREVAEQQKVLRRVQAEQAERARREALAAHKQATSSAAAHMRRARRRARLTTTLILFAAVVAAGVGGFQVAAGGSVALLASGSVVAVVAVLLLGRMSRVRTIAVPVAVPASAQSAAQAFEPVQFEDAPVAETAVAWTPQPLPKPLYQSQGSAAAEAMAKADAQAALRRAAIAQVMAERAALLAPQIPTIAARSTVDAAASAEAGSQAETGARATVSGQERAAATSASSGAREVDSRFAGMGIIDDSEIAGPDVAAMLRARRAAS</sequence>
<feature type="compositionally biased region" description="Low complexity" evidence="2">
    <location>
        <begin position="277"/>
        <end position="286"/>
    </location>
</feature>
<evidence type="ECO:0008006" key="6">
    <source>
        <dbReference type="Google" id="ProtNLM"/>
    </source>
</evidence>
<organism evidence="4 5">
    <name type="scientific">Okibacterium fritillariae</name>
    <dbReference type="NCBI Taxonomy" id="123320"/>
    <lineage>
        <taxon>Bacteria</taxon>
        <taxon>Bacillati</taxon>
        <taxon>Actinomycetota</taxon>
        <taxon>Actinomycetes</taxon>
        <taxon>Micrococcales</taxon>
        <taxon>Microbacteriaceae</taxon>
        <taxon>Okibacterium</taxon>
    </lineage>
</organism>
<evidence type="ECO:0000256" key="2">
    <source>
        <dbReference type="SAM" id="MobiDB-lite"/>
    </source>
</evidence>
<keyword evidence="3" id="KW-0472">Membrane</keyword>
<evidence type="ECO:0000256" key="1">
    <source>
        <dbReference type="SAM" id="Coils"/>
    </source>
</evidence>
<dbReference type="STRING" id="123320.SAMN06309945_0935"/>
<feature type="transmembrane region" description="Helical" evidence="3">
    <location>
        <begin position="132"/>
        <end position="150"/>
    </location>
</feature>
<feature type="compositionally biased region" description="Low complexity" evidence="2">
    <location>
        <begin position="258"/>
        <end position="267"/>
    </location>
</feature>
<feature type="transmembrane region" description="Helical" evidence="3">
    <location>
        <begin position="106"/>
        <end position="126"/>
    </location>
</feature>
<name>A0A1T5IWL5_9MICO</name>
<feature type="coiled-coil region" evidence="1">
    <location>
        <begin position="53"/>
        <end position="92"/>
    </location>
</feature>
<proteinExistence type="predicted"/>
<dbReference type="EMBL" id="FUZP01000001">
    <property type="protein sequence ID" value="SKC43579.1"/>
    <property type="molecule type" value="Genomic_DNA"/>
</dbReference>
<reference evidence="4 5" key="1">
    <citation type="submission" date="2017-02" db="EMBL/GenBank/DDBJ databases">
        <authorList>
            <person name="Peterson S.W."/>
        </authorList>
    </citation>
    <scope>NUCLEOTIDE SEQUENCE [LARGE SCALE GENOMIC DNA]</scope>
    <source>
        <strain evidence="4 5">VKM Ac-2059</strain>
    </source>
</reference>
<dbReference type="AlphaFoldDB" id="A0A1T5IWL5"/>
<evidence type="ECO:0000256" key="3">
    <source>
        <dbReference type="SAM" id="Phobius"/>
    </source>
</evidence>
<evidence type="ECO:0000313" key="5">
    <source>
        <dbReference type="Proteomes" id="UP000190857"/>
    </source>
</evidence>
<gene>
    <name evidence="4" type="ORF">SAMN06309945_0935</name>
</gene>
<keyword evidence="3" id="KW-0812">Transmembrane</keyword>
<keyword evidence="3" id="KW-1133">Transmembrane helix</keyword>
<dbReference type="Proteomes" id="UP000190857">
    <property type="component" value="Unassembled WGS sequence"/>
</dbReference>
<feature type="region of interest" description="Disordered" evidence="2">
    <location>
        <begin position="258"/>
        <end position="286"/>
    </location>
</feature>
<keyword evidence="5" id="KW-1185">Reference proteome</keyword>